<evidence type="ECO:0000313" key="2">
    <source>
        <dbReference type="EMBL" id="KAF3561666.1"/>
    </source>
</evidence>
<sequence length="97" mass="10812">MPSSTRSNKDKHLLFSQDPAHLERSIRKDQRSTSIDSEAFTSTDSCTQPSTDNRVSSSIDLPRSTSIDTTPHTSIDPHSRRIPNTDVTGCDCYSQTR</sequence>
<comment type="caution">
    <text evidence="2">The sequence shown here is derived from an EMBL/GenBank/DDBJ whole genome shotgun (WGS) entry which is preliminary data.</text>
</comment>
<reference evidence="2 3" key="1">
    <citation type="journal article" date="2020" name="BMC Genomics">
        <title>Intraspecific diversification of the crop wild relative Brassica cretica Lam. using demographic model selection.</title>
        <authorList>
            <person name="Kioukis A."/>
            <person name="Michalopoulou V.A."/>
            <person name="Briers L."/>
            <person name="Pirintsos S."/>
            <person name="Studholme D.J."/>
            <person name="Pavlidis P."/>
            <person name="Sarris P.F."/>
        </authorList>
    </citation>
    <scope>NUCLEOTIDE SEQUENCE [LARGE SCALE GENOMIC DNA]</scope>
    <source>
        <strain evidence="3">cv. PFS-1207/04</strain>
    </source>
</reference>
<organism evidence="2 3">
    <name type="scientific">Brassica cretica</name>
    <name type="common">Mustard</name>
    <dbReference type="NCBI Taxonomy" id="69181"/>
    <lineage>
        <taxon>Eukaryota</taxon>
        <taxon>Viridiplantae</taxon>
        <taxon>Streptophyta</taxon>
        <taxon>Embryophyta</taxon>
        <taxon>Tracheophyta</taxon>
        <taxon>Spermatophyta</taxon>
        <taxon>Magnoliopsida</taxon>
        <taxon>eudicotyledons</taxon>
        <taxon>Gunneridae</taxon>
        <taxon>Pentapetalae</taxon>
        <taxon>rosids</taxon>
        <taxon>malvids</taxon>
        <taxon>Brassicales</taxon>
        <taxon>Brassicaceae</taxon>
        <taxon>Brassiceae</taxon>
        <taxon>Brassica</taxon>
    </lineage>
</organism>
<dbReference type="EMBL" id="QGKV02000759">
    <property type="protein sequence ID" value="KAF3561666.1"/>
    <property type="molecule type" value="Genomic_DNA"/>
</dbReference>
<proteinExistence type="predicted"/>
<feature type="compositionally biased region" description="Polar residues" evidence="1">
    <location>
        <begin position="32"/>
        <end position="73"/>
    </location>
</feature>
<protein>
    <submittedName>
        <fullName evidence="2">Uncharacterized protein</fullName>
    </submittedName>
</protein>
<gene>
    <name evidence="2" type="ORF">DY000_02016310</name>
</gene>
<evidence type="ECO:0000256" key="1">
    <source>
        <dbReference type="SAM" id="MobiDB-lite"/>
    </source>
</evidence>
<feature type="region of interest" description="Disordered" evidence="1">
    <location>
        <begin position="1"/>
        <end position="97"/>
    </location>
</feature>
<keyword evidence="3" id="KW-1185">Reference proteome</keyword>
<feature type="compositionally biased region" description="Basic and acidic residues" evidence="1">
    <location>
        <begin position="20"/>
        <end position="31"/>
    </location>
</feature>
<evidence type="ECO:0000313" key="3">
    <source>
        <dbReference type="Proteomes" id="UP000266723"/>
    </source>
</evidence>
<dbReference type="Proteomes" id="UP000266723">
    <property type="component" value="Unassembled WGS sequence"/>
</dbReference>
<accession>A0ABQ7CP78</accession>
<name>A0ABQ7CP78_BRACR</name>